<evidence type="ECO:0000313" key="2">
    <source>
        <dbReference type="EMBL" id="MCT2409974.1"/>
    </source>
</evidence>
<comment type="caution">
    <text evidence="2">The sequence shown here is derived from an EMBL/GenBank/DDBJ whole genome shotgun (WGS) entry which is preliminary data.</text>
</comment>
<dbReference type="SUPFAM" id="SSF55729">
    <property type="entry name" value="Acyl-CoA N-acyltransferases (Nat)"/>
    <property type="match status" value="1"/>
</dbReference>
<dbReference type="EMBL" id="JANZQH010000015">
    <property type="protein sequence ID" value="MCT2409974.1"/>
    <property type="molecule type" value="Genomic_DNA"/>
</dbReference>
<dbReference type="InterPro" id="IPR000182">
    <property type="entry name" value="GNAT_dom"/>
</dbReference>
<dbReference type="InterPro" id="IPR016181">
    <property type="entry name" value="Acyl_CoA_acyltransferase"/>
</dbReference>
<dbReference type="PANTHER" id="PTHR42791:SF1">
    <property type="entry name" value="N-ACETYLTRANSFERASE DOMAIN-CONTAINING PROTEIN"/>
    <property type="match status" value="1"/>
</dbReference>
<accession>A0ABT2IN25</accession>
<dbReference type="PROSITE" id="PS51186">
    <property type="entry name" value="GNAT"/>
    <property type="match status" value="1"/>
</dbReference>
<proteinExistence type="predicted"/>
<dbReference type="Pfam" id="PF13508">
    <property type="entry name" value="Acetyltransf_7"/>
    <property type="match status" value="1"/>
</dbReference>
<dbReference type="Proteomes" id="UP001142057">
    <property type="component" value="Unassembled WGS sequence"/>
</dbReference>
<dbReference type="PANTHER" id="PTHR42791">
    <property type="entry name" value="GNAT FAMILY ACETYLTRANSFERASE"/>
    <property type="match status" value="1"/>
</dbReference>
<dbReference type="RefSeq" id="WP_259831662.1">
    <property type="nucleotide sequence ID" value="NZ_JANZQH010000015.1"/>
</dbReference>
<dbReference type="Gene3D" id="3.40.630.30">
    <property type="match status" value="1"/>
</dbReference>
<gene>
    <name evidence="2" type="ORF">NZD88_20660</name>
</gene>
<reference evidence="2" key="1">
    <citation type="submission" date="2022-08" db="EMBL/GenBank/DDBJ databases">
        <title>Chryseobacterium antibioticum,isolated from the rhizosphere soil of Pyrola in Tibet.</title>
        <authorList>
            <person name="Kan Y."/>
        </authorList>
    </citation>
    <scope>NUCLEOTIDE SEQUENCE</scope>
    <source>
        <strain evidence="2">Pc2-12</strain>
    </source>
</reference>
<keyword evidence="3" id="KW-1185">Reference proteome</keyword>
<feature type="domain" description="N-acetyltransferase" evidence="1">
    <location>
        <begin position="21"/>
        <end position="169"/>
    </location>
</feature>
<dbReference type="CDD" id="cd04301">
    <property type="entry name" value="NAT_SF"/>
    <property type="match status" value="1"/>
</dbReference>
<dbReference type="InterPro" id="IPR052523">
    <property type="entry name" value="Trichothecene_AcTrans"/>
</dbReference>
<protein>
    <submittedName>
        <fullName evidence="2">GNAT family N-acetyltransferase</fullName>
    </submittedName>
</protein>
<sequence>MNILIDNSINFIVGFGKNREKKLRELFRFQFRMALMFGKVFINEDFNSVILFIHSKNFNFKRLLLEVQLVLRVIGIKNIYKVLKRERVLKMNHSNSDYVHLWLMGTKPSFQGRGQGTILLKQALEHYTGRTVILETTALDNLNFYQKSGFQIFEENHVLNYPLYFMRYD</sequence>
<name>A0ABT2IN25_9FLAO</name>
<organism evidence="2 3">
    <name type="scientific">Chryseobacterium pyrolae</name>
    <dbReference type="NCBI Taxonomy" id="2987481"/>
    <lineage>
        <taxon>Bacteria</taxon>
        <taxon>Pseudomonadati</taxon>
        <taxon>Bacteroidota</taxon>
        <taxon>Flavobacteriia</taxon>
        <taxon>Flavobacteriales</taxon>
        <taxon>Weeksellaceae</taxon>
        <taxon>Chryseobacterium group</taxon>
        <taxon>Chryseobacterium</taxon>
    </lineage>
</organism>
<evidence type="ECO:0000313" key="3">
    <source>
        <dbReference type="Proteomes" id="UP001142057"/>
    </source>
</evidence>
<evidence type="ECO:0000259" key="1">
    <source>
        <dbReference type="PROSITE" id="PS51186"/>
    </source>
</evidence>